<dbReference type="GO" id="GO:0005525">
    <property type="term" value="F:GTP binding"/>
    <property type="evidence" value="ECO:0007669"/>
    <property type="project" value="InterPro"/>
</dbReference>
<reference evidence="7" key="2">
    <citation type="submission" date="2018-05" db="EMBL/GenBank/DDBJ databases">
        <title>OgluRS3 (Oryza glumaepatula Reference Sequence Version 3).</title>
        <authorList>
            <person name="Zhang J."/>
            <person name="Kudrna D."/>
            <person name="Lee S."/>
            <person name="Talag J."/>
            <person name="Welchert J."/>
            <person name="Wing R.A."/>
        </authorList>
    </citation>
    <scope>NUCLEOTIDE SEQUENCE [LARGE SCALE GENOMIC DNA]</scope>
</reference>
<dbReference type="HAMAP" id="MF_00944">
    <property type="entry name" value="YchF_OLA1_ATPase"/>
    <property type="match status" value="1"/>
</dbReference>
<dbReference type="GO" id="GO:0016887">
    <property type="term" value="F:ATP hydrolysis activity"/>
    <property type="evidence" value="ECO:0007669"/>
    <property type="project" value="UniProtKB-UniRule"/>
</dbReference>
<sequence length="500" mass="54734">MATMSRRALGSAFAGFTRTPAMTPTATLPSSCASPARLLRWRRSAGVGARRFASGRNARISMSLRAGIVGLPNVGKSTLFNAIVRNLPSASSEEFRAVMNSFLAGSNSRRKKAILIICAFEEFFSIHGLVLVEDEVGMRRQWNCAPTVENGKAQAANFPFCTINPNVGVVAIPDARLHVLSKLSKSKETIPTSIELVDIAGLVKGASKGEGLGNQFLSNIREVDSILQVVRCFEDDDIVHVSGKVDPKSDIDVINLELIFSDLDQIEKRLDKLKKSKTKDQQVKVKEQAERTGLEKIQTVLMDGKPARSVDLADHEKEAIQHLCLLTMKPVIYVANVTESDLAEPDNNPHVKEVAKLATDLESGMVTISAQVEAELAELPLEERVEYLKSLGVTESGLGNLVKATYDLLGLRTYFTTGDKETKAWTILAGMTAPQAAGVIHSDFQKGFIRAETVSYDDFVAAGSLGVAREKGLLRLEGKDYIVQEGDVMLFRFNEYFLWL</sequence>
<dbReference type="PANTHER" id="PTHR23305:SF18">
    <property type="entry name" value="OBG-TYPE G DOMAIN-CONTAINING PROTEIN"/>
    <property type="match status" value="1"/>
</dbReference>
<evidence type="ECO:0000313" key="8">
    <source>
        <dbReference type="Proteomes" id="UP000026961"/>
    </source>
</evidence>
<dbReference type="Pfam" id="PF01926">
    <property type="entry name" value="MMR_HSR1"/>
    <property type="match status" value="2"/>
</dbReference>
<dbReference type="SUPFAM" id="SSF52540">
    <property type="entry name" value="P-loop containing nucleoside triphosphate hydrolases"/>
    <property type="match status" value="1"/>
</dbReference>
<dbReference type="FunFam" id="1.10.150.300:FF:000001">
    <property type="entry name" value="Ribosome-binding ATPase YchF"/>
    <property type="match status" value="1"/>
</dbReference>
<dbReference type="Gene3D" id="3.40.50.300">
    <property type="entry name" value="P-loop containing nucleotide triphosphate hydrolases"/>
    <property type="match status" value="2"/>
</dbReference>
<evidence type="ECO:0000256" key="4">
    <source>
        <dbReference type="HAMAP-Rule" id="MF_03167"/>
    </source>
</evidence>
<dbReference type="InterPro" id="IPR013029">
    <property type="entry name" value="YchF_C"/>
</dbReference>
<keyword evidence="3 4" id="KW-0067">ATP-binding</keyword>
<dbReference type="InterPro" id="IPR027417">
    <property type="entry name" value="P-loop_NTPase"/>
</dbReference>
<dbReference type="Gramene" id="OGLUM03G35970.2">
    <property type="protein sequence ID" value="OGLUM03G35970.2"/>
    <property type="gene ID" value="OGLUM03G35970"/>
</dbReference>
<comment type="similarity">
    <text evidence="4">Belongs to the TRAFAC class OBG-HflX-like GTPase superfamily. OBG GTPase family. YchF/OLA1 subfamily.</text>
</comment>
<dbReference type="Proteomes" id="UP000026961">
    <property type="component" value="Chromosome 3"/>
</dbReference>
<dbReference type="InterPro" id="IPR004396">
    <property type="entry name" value="ATPase_YchF/OLA1"/>
</dbReference>
<keyword evidence="8" id="KW-1185">Reference proteome</keyword>
<dbReference type="NCBIfam" id="TIGR00092">
    <property type="entry name" value="redox-regulated ATPase YchF"/>
    <property type="match status" value="1"/>
</dbReference>
<dbReference type="GO" id="GO:0046872">
    <property type="term" value="F:metal ion binding"/>
    <property type="evidence" value="ECO:0007669"/>
    <property type="project" value="UniProtKB-KW"/>
</dbReference>
<dbReference type="InterPro" id="IPR031167">
    <property type="entry name" value="G_OBG"/>
</dbReference>
<dbReference type="PROSITE" id="PS51710">
    <property type="entry name" value="G_OBG"/>
    <property type="match status" value="1"/>
</dbReference>
<protein>
    <recommendedName>
        <fullName evidence="4">Obg-like ATPase 1</fullName>
    </recommendedName>
</protein>
<evidence type="ECO:0000256" key="3">
    <source>
        <dbReference type="ARBA" id="ARBA00022840"/>
    </source>
</evidence>
<dbReference type="SUPFAM" id="SSF81271">
    <property type="entry name" value="TGS-like"/>
    <property type="match status" value="1"/>
</dbReference>
<comment type="function">
    <text evidence="4">Hydrolyzes ATP, and can also hydrolyze GTP with lower efficiency. Has lower affinity for GTP.</text>
</comment>
<keyword evidence="4" id="KW-0378">Hydrolase</keyword>
<dbReference type="InterPro" id="IPR023192">
    <property type="entry name" value="TGS-like_dom_sf"/>
</dbReference>
<name>A0A0D9ZDX5_9ORYZ</name>
<evidence type="ECO:0000313" key="7">
    <source>
        <dbReference type="EnsemblPlants" id="OGLUM03G35970.2"/>
    </source>
</evidence>
<evidence type="ECO:0000256" key="1">
    <source>
        <dbReference type="ARBA" id="ARBA00022723"/>
    </source>
</evidence>
<keyword evidence="4" id="KW-0963">Cytoplasm</keyword>
<dbReference type="STRING" id="40148.A0A0D9ZDX5"/>
<dbReference type="CDD" id="cd04867">
    <property type="entry name" value="TGS_YchF_OLA1"/>
    <property type="match status" value="1"/>
</dbReference>
<dbReference type="GO" id="GO:0043023">
    <property type="term" value="F:ribosomal large subunit binding"/>
    <property type="evidence" value="ECO:0007669"/>
    <property type="project" value="UniProtKB-UniRule"/>
</dbReference>
<feature type="domain" description="OBG-type G" evidence="6">
    <location>
        <begin position="150"/>
        <end position="410"/>
    </location>
</feature>
<proteinExistence type="inferred from homology"/>
<dbReference type="Gene3D" id="1.10.150.300">
    <property type="entry name" value="TGS-like domain"/>
    <property type="match status" value="1"/>
</dbReference>
<dbReference type="GO" id="GO:0005737">
    <property type="term" value="C:cytoplasm"/>
    <property type="evidence" value="ECO:0007669"/>
    <property type="project" value="UniProtKB-SubCell"/>
</dbReference>
<dbReference type="EnsemblPlants" id="OGLUM03G35970.2">
    <property type="protein sequence ID" value="OGLUM03G35970.2"/>
    <property type="gene ID" value="OGLUM03G35970"/>
</dbReference>
<feature type="binding site" evidence="4">
    <location>
        <begin position="73"/>
        <end position="78"/>
    </location>
    <ligand>
        <name>ATP</name>
        <dbReference type="ChEBI" id="CHEBI:30616"/>
    </ligand>
</feature>
<keyword evidence="2 4" id="KW-0547">Nucleotide-binding</keyword>
<dbReference type="Pfam" id="PF06071">
    <property type="entry name" value="YchF-GTPase_C"/>
    <property type="match status" value="1"/>
</dbReference>
<dbReference type="InterPro" id="IPR006073">
    <property type="entry name" value="GTP-bd"/>
</dbReference>
<evidence type="ECO:0000259" key="6">
    <source>
        <dbReference type="PROSITE" id="PS51710"/>
    </source>
</evidence>
<feature type="coiled-coil region" evidence="5">
    <location>
        <begin position="256"/>
        <end position="283"/>
    </location>
</feature>
<organism evidence="7">
    <name type="scientific">Oryza glumipatula</name>
    <dbReference type="NCBI Taxonomy" id="40148"/>
    <lineage>
        <taxon>Eukaryota</taxon>
        <taxon>Viridiplantae</taxon>
        <taxon>Streptophyta</taxon>
        <taxon>Embryophyta</taxon>
        <taxon>Tracheophyta</taxon>
        <taxon>Spermatophyta</taxon>
        <taxon>Magnoliopsida</taxon>
        <taxon>Liliopsida</taxon>
        <taxon>Poales</taxon>
        <taxon>Poaceae</taxon>
        <taxon>BOP clade</taxon>
        <taxon>Oryzoideae</taxon>
        <taxon>Oryzeae</taxon>
        <taxon>Oryzinae</taxon>
        <taxon>Oryza</taxon>
    </lineage>
</organism>
<keyword evidence="1" id="KW-0479">Metal-binding</keyword>
<dbReference type="HOGENOM" id="CLU_018395_0_0_1"/>
<keyword evidence="5" id="KW-0175">Coiled coil</keyword>
<dbReference type="PANTHER" id="PTHR23305">
    <property type="entry name" value="OBG GTPASE FAMILY"/>
    <property type="match status" value="1"/>
</dbReference>
<dbReference type="GO" id="GO:0005524">
    <property type="term" value="F:ATP binding"/>
    <property type="evidence" value="ECO:0007669"/>
    <property type="project" value="UniProtKB-UniRule"/>
</dbReference>
<dbReference type="AlphaFoldDB" id="A0A0D9ZDX5"/>
<evidence type="ECO:0000256" key="2">
    <source>
        <dbReference type="ARBA" id="ARBA00022741"/>
    </source>
</evidence>
<accession>A0A0D9ZDX5</accession>
<dbReference type="InterPro" id="IPR012675">
    <property type="entry name" value="Beta-grasp_dom_sf"/>
</dbReference>
<dbReference type="InterPro" id="IPR012676">
    <property type="entry name" value="TGS-like"/>
</dbReference>
<dbReference type="InterPro" id="IPR041706">
    <property type="entry name" value="YchF_N"/>
</dbReference>
<feature type="binding site" evidence="4">
    <location>
        <position position="337"/>
    </location>
    <ligand>
        <name>ATP</name>
        <dbReference type="ChEBI" id="CHEBI:30616"/>
    </ligand>
</feature>
<dbReference type="CDD" id="cd01900">
    <property type="entry name" value="YchF"/>
    <property type="match status" value="1"/>
</dbReference>
<comment type="subunit">
    <text evidence="4">Monomer.</text>
</comment>
<comment type="subcellular location">
    <subcellularLocation>
        <location evidence="4">Cytoplasm</location>
    </subcellularLocation>
</comment>
<dbReference type="eggNOG" id="KOG1491">
    <property type="taxonomic scope" value="Eukaryota"/>
</dbReference>
<dbReference type="FunFam" id="3.10.20.30:FF:000001">
    <property type="entry name" value="Ribosome-binding ATPase YchF"/>
    <property type="match status" value="1"/>
</dbReference>
<reference evidence="7" key="1">
    <citation type="submission" date="2015-04" db="UniProtKB">
        <authorList>
            <consortium name="EnsemblPlants"/>
        </authorList>
    </citation>
    <scope>IDENTIFICATION</scope>
</reference>
<dbReference type="Gene3D" id="3.10.20.30">
    <property type="match status" value="1"/>
</dbReference>
<evidence type="ECO:0000256" key="5">
    <source>
        <dbReference type="SAM" id="Coils"/>
    </source>
</evidence>